<dbReference type="GO" id="GO:0071555">
    <property type="term" value="P:cell wall organization"/>
    <property type="evidence" value="ECO:0007669"/>
    <property type="project" value="UniProtKB-KW"/>
</dbReference>
<evidence type="ECO:0000256" key="6">
    <source>
        <dbReference type="ARBA" id="ARBA00023316"/>
    </source>
</evidence>
<dbReference type="InterPro" id="IPR004391">
    <property type="entry name" value="Glu_race"/>
</dbReference>
<name>A0A3B0X5H7_9ZZZZ</name>
<keyword evidence="6" id="KW-0961">Cell wall biogenesis/degradation</keyword>
<dbReference type="GO" id="GO:0008881">
    <property type="term" value="F:glutamate racemase activity"/>
    <property type="evidence" value="ECO:0007669"/>
    <property type="project" value="UniProtKB-EC"/>
</dbReference>
<dbReference type="HAMAP" id="MF_00258">
    <property type="entry name" value="Glu_racemase"/>
    <property type="match status" value="1"/>
</dbReference>
<organism evidence="7">
    <name type="scientific">hydrothermal vent metagenome</name>
    <dbReference type="NCBI Taxonomy" id="652676"/>
    <lineage>
        <taxon>unclassified sequences</taxon>
        <taxon>metagenomes</taxon>
        <taxon>ecological metagenomes</taxon>
    </lineage>
</organism>
<dbReference type="NCBIfam" id="TIGR00067">
    <property type="entry name" value="glut_race"/>
    <property type="match status" value="1"/>
</dbReference>
<sequence length="263" mass="29137">MKNNPIGIFDSGVGGLSVARSIRKILPNEDIIYIADSYHAPYGNKSEEFILNRSSFIIDYLISQKVKTIVVACNTATVNAIYKLRDKYSIPLIGVEPGIKPAIEASKNGTIGVLATEQTINSSAFKNLLNNFIDQACIETQACPGLVELVESQQLEGYEIKSILKKYTVPMLDKGVDTFVMGCTHFAFLTEILSGIIGSEFKIINTYKAVANETFRKLKINELLSSSNTSGDARFFSSNIQENTDLLFEKLWGKPVTVRRFVE</sequence>
<protein>
    <recommendedName>
        <fullName evidence="2">glutamate racemase</fullName>
        <ecNumber evidence="2">5.1.1.3</ecNumber>
    </recommendedName>
</protein>
<dbReference type="PANTHER" id="PTHR21198">
    <property type="entry name" value="GLUTAMATE RACEMASE"/>
    <property type="match status" value="1"/>
</dbReference>
<proteinExistence type="inferred from homology"/>
<evidence type="ECO:0000256" key="3">
    <source>
        <dbReference type="ARBA" id="ARBA00022960"/>
    </source>
</evidence>
<reference evidence="7" key="1">
    <citation type="submission" date="2018-06" db="EMBL/GenBank/DDBJ databases">
        <authorList>
            <person name="Zhirakovskaya E."/>
        </authorList>
    </citation>
    <scope>NUCLEOTIDE SEQUENCE</scope>
</reference>
<dbReference type="InterPro" id="IPR018187">
    <property type="entry name" value="Asp/Glu_racemase_AS_1"/>
</dbReference>
<dbReference type="FunFam" id="3.40.50.1860:FF:000001">
    <property type="entry name" value="Glutamate racemase"/>
    <property type="match status" value="1"/>
</dbReference>
<dbReference type="EC" id="5.1.1.3" evidence="2"/>
<dbReference type="PROSITE" id="PS00923">
    <property type="entry name" value="ASP_GLU_RACEMASE_1"/>
    <property type="match status" value="1"/>
</dbReference>
<accession>A0A3B0X5H7</accession>
<dbReference type="EMBL" id="UOFG01000205">
    <property type="protein sequence ID" value="VAW63565.1"/>
    <property type="molecule type" value="Genomic_DNA"/>
</dbReference>
<comment type="catalytic activity">
    <reaction evidence="1">
        <text>L-glutamate = D-glutamate</text>
        <dbReference type="Rhea" id="RHEA:12813"/>
        <dbReference type="ChEBI" id="CHEBI:29985"/>
        <dbReference type="ChEBI" id="CHEBI:29986"/>
        <dbReference type="EC" id="5.1.1.3"/>
    </reaction>
</comment>
<dbReference type="InterPro" id="IPR015942">
    <property type="entry name" value="Asp/Glu/hydantoin_racemase"/>
</dbReference>
<evidence type="ECO:0000313" key="7">
    <source>
        <dbReference type="EMBL" id="VAW63565.1"/>
    </source>
</evidence>
<dbReference type="Pfam" id="PF01177">
    <property type="entry name" value="Asp_Glu_race"/>
    <property type="match status" value="1"/>
</dbReference>
<evidence type="ECO:0000256" key="1">
    <source>
        <dbReference type="ARBA" id="ARBA00001602"/>
    </source>
</evidence>
<dbReference type="GO" id="GO:0009252">
    <property type="term" value="P:peptidoglycan biosynthetic process"/>
    <property type="evidence" value="ECO:0007669"/>
    <property type="project" value="UniProtKB-KW"/>
</dbReference>
<dbReference type="AlphaFoldDB" id="A0A3B0X5H7"/>
<keyword evidence="3" id="KW-0133">Cell shape</keyword>
<dbReference type="SUPFAM" id="SSF53681">
    <property type="entry name" value="Aspartate/glutamate racemase"/>
    <property type="match status" value="2"/>
</dbReference>
<gene>
    <name evidence="7" type="ORF">MNBD_GAMMA11-308</name>
</gene>
<dbReference type="GO" id="GO:0008360">
    <property type="term" value="P:regulation of cell shape"/>
    <property type="evidence" value="ECO:0007669"/>
    <property type="project" value="UniProtKB-KW"/>
</dbReference>
<evidence type="ECO:0000256" key="2">
    <source>
        <dbReference type="ARBA" id="ARBA00013090"/>
    </source>
</evidence>
<evidence type="ECO:0000256" key="5">
    <source>
        <dbReference type="ARBA" id="ARBA00023235"/>
    </source>
</evidence>
<keyword evidence="5 7" id="KW-0413">Isomerase</keyword>
<keyword evidence="4" id="KW-0573">Peptidoglycan synthesis</keyword>
<dbReference type="Gene3D" id="3.40.50.1860">
    <property type="match status" value="2"/>
</dbReference>
<evidence type="ECO:0000256" key="4">
    <source>
        <dbReference type="ARBA" id="ARBA00022984"/>
    </source>
</evidence>
<dbReference type="InterPro" id="IPR001920">
    <property type="entry name" value="Asp/Glu_race"/>
</dbReference>
<dbReference type="PANTHER" id="PTHR21198:SF2">
    <property type="entry name" value="GLUTAMATE RACEMASE"/>
    <property type="match status" value="1"/>
</dbReference>